<sequence>MATQQPRLLSQASKSTPNSNAYSGLGDERLRLPTGACNFTNLGGGGTRCGCRRFWDRRLGESGFHNDNGLSKPGWCMCEHHACFHDIGPVEGQDGNAMEGISPSSSNQAIQAVEAAAELDNQDCNIPDTYNWRSFAKHGSSLGSLPPIPSQCLLPSDIGSEGTASQVRYSRPFAGVGLQTLSHIPRPGAAGQPSPAMDVEAMTQNERAIQAYEDSAGHAYLQSLTDIATPVLPTTPVRLNHLPSSDTVQDGAAVGSQDSHSEGQLIARLDKIISHVSAYPNQVQNHEQRLDLLENASFSNAGIDDLQEKIDQMDAHIVELESKLEEIERSNTAAMNDHNSISSRTDGSFNSGVTVTSSAMMLSAIDRMDFSSRIEALEAEIQDLQAAAQPSYTRPWEVEVVFLPFGSHLMGIWSPDHPNKPPSRPNSGTPDGWTQSQQNSLAAAQARLTALNESITWEDASTTGGDQCNTWLMPRACGWRSKVDERLRSRGLVKCIQIRGPDARDVQAAMLSAFGDLLTIVNGQSSGKHVTPPIPDSLSGYLGLQASWVPLRKVHKDSRLRFLDPSEMVTPALWTVPFLASSVAMRTSGTRRLYVTHRDSYIQHLGSAATEWTWQKLRELPRVYPDGEANINHTPEADAQEPCWEYDERLDVPLSETSSFSSLHLSMKAGAIEDGIVHPASPSDHFSSAPASRSLSTTPTSTAALALRALPPLKERQPFGQIHKRTISLPSLHIKTSPLINKRRIASFEHEPEPTPATASSSNLKRRRLSRSPSRLDDTPRWSIGPPSPSPYFGDDMDRKRGTTPFAYATPHSNAPYIDASRPRSGAGESHLGDIDEDQGSTTDDFNLDQDVDDGKDDDDQDHDYDYYGSDDDAAFVDDQGHQPDSEWGNMKVDSRNDMARQFVPHKQEPIKVYEDEVESDAGSESSSQPSEYPITEEHRDSLALRERII</sequence>
<protein>
    <submittedName>
        <fullName evidence="3">Uncharacterized protein</fullName>
    </submittedName>
</protein>
<feature type="region of interest" description="Disordered" evidence="2">
    <location>
        <begin position="916"/>
        <end position="950"/>
    </location>
</feature>
<dbReference type="OrthoDB" id="5427134at2759"/>
<feature type="compositionally biased region" description="Polar residues" evidence="2">
    <location>
        <begin position="425"/>
        <end position="434"/>
    </location>
</feature>
<feature type="region of interest" description="Disordered" evidence="2">
    <location>
        <begin position="414"/>
        <end position="439"/>
    </location>
</feature>
<dbReference type="Proteomes" id="UP000258309">
    <property type="component" value="Unassembled WGS sequence"/>
</dbReference>
<accession>A0A3E2HGP2</accession>
<feature type="compositionally biased region" description="Basic and acidic residues" evidence="2">
    <location>
        <begin position="936"/>
        <end position="950"/>
    </location>
</feature>
<proteinExistence type="predicted"/>
<feature type="non-terminal residue" evidence="3">
    <location>
        <position position="1"/>
    </location>
</feature>
<feature type="region of interest" description="Disordered" evidence="2">
    <location>
        <begin position="747"/>
        <end position="894"/>
    </location>
</feature>
<gene>
    <name evidence="3" type="ORF">B7463_g4042</name>
</gene>
<comment type="caution">
    <text evidence="3">The sequence shown here is derived from an EMBL/GenBank/DDBJ whole genome shotgun (WGS) entry which is preliminary data.</text>
</comment>
<evidence type="ECO:0000313" key="3">
    <source>
        <dbReference type="EMBL" id="RFU32313.1"/>
    </source>
</evidence>
<feature type="non-terminal residue" evidence="3">
    <location>
        <position position="950"/>
    </location>
</feature>
<feature type="coiled-coil region" evidence="1">
    <location>
        <begin position="303"/>
        <end position="337"/>
    </location>
</feature>
<feature type="compositionally biased region" description="Polar residues" evidence="2">
    <location>
        <begin position="1"/>
        <end position="22"/>
    </location>
</feature>
<feature type="compositionally biased region" description="Acidic residues" evidence="2">
    <location>
        <begin position="846"/>
        <end position="876"/>
    </location>
</feature>
<evidence type="ECO:0000256" key="1">
    <source>
        <dbReference type="SAM" id="Coils"/>
    </source>
</evidence>
<dbReference type="AlphaFoldDB" id="A0A3E2HGP2"/>
<dbReference type="OMA" id="CNHHACY"/>
<reference evidence="3 4" key="1">
    <citation type="submission" date="2018-05" db="EMBL/GenBank/DDBJ databases">
        <title>Draft genome sequence of Scytalidium lignicola DSM 105466, a ubiquitous saprotrophic fungus.</title>
        <authorList>
            <person name="Buettner E."/>
            <person name="Gebauer A.M."/>
            <person name="Hofrichter M."/>
            <person name="Liers C."/>
            <person name="Kellner H."/>
        </authorList>
    </citation>
    <scope>NUCLEOTIDE SEQUENCE [LARGE SCALE GENOMIC DNA]</scope>
    <source>
        <strain evidence="3 4">DSM 105466</strain>
    </source>
</reference>
<evidence type="ECO:0000256" key="2">
    <source>
        <dbReference type="SAM" id="MobiDB-lite"/>
    </source>
</evidence>
<keyword evidence="4" id="KW-1185">Reference proteome</keyword>
<dbReference type="EMBL" id="NCSJ02000057">
    <property type="protein sequence ID" value="RFU32313.1"/>
    <property type="molecule type" value="Genomic_DNA"/>
</dbReference>
<evidence type="ECO:0000313" key="4">
    <source>
        <dbReference type="Proteomes" id="UP000258309"/>
    </source>
</evidence>
<organism evidence="3 4">
    <name type="scientific">Scytalidium lignicola</name>
    <name type="common">Hyphomycete</name>
    <dbReference type="NCBI Taxonomy" id="5539"/>
    <lineage>
        <taxon>Eukaryota</taxon>
        <taxon>Fungi</taxon>
        <taxon>Dikarya</taxon>
        <taxon>Ascomycota</taxon>
        <taxon>Pezizomycotina</taxon>
        <taxon>Leotiomycetes</taxon>
        <taxon>Leotiomycetes incertae sedis</taxon>
        <taxon>Scytalidium</taxon>
    </lineage>
</organism>
<dbReference type="STRING" id="5539.A0A3E2HGP2"/>
<feature type="region of interest" description="Disordered" evidence="2">
    <location>
        <begin position="1"/>
        <end position="27"/>
    </location>
</feature>
<name>A0A3E2HGP2_SCYLI</name>
<keyword evidence="1" id="KW-0175">Coiled coil</keyword>